<dbReference type="EMBL" id="JBJVNE010000034">
    <property type="protein sequence ID" value="MFM9652903.1"/>
    <property type="molecule type" value="Genomic_DNA"/>
</dbReference>
<comment type="caution">
    <text evidence="4">The sequence shown here is derived from an EMBL/GenBank/DDBJ whole genome shotgun (WGS) entry which is preliminary data.</text>
</comment>
<evidence type="ECO:0000256" key="1">
    <source>
        <dbReference type="ARBA" id="ARBA00023125"/>
    </source>
</evidence>
<gene>
    <name evidence="4" type="ORF">ACKI1S_43235</name>
</gene>
<accession>A0ABW9J0M8</accession>
<feature type="domain" description="Resolvase/invertase-type recombinase catalytic" evidence="3">
    <location>
        <begin position="26"/>
        <end position="174"/>
    </location>
</feature>
<dbReference type="InterPro" id="IPR006119">
    <property type="entry name" value="Resolv_N"/>
</dbReference>
<organism evidence="4 5">
    <name type="scientific">Streptomyces galilaeus</name>
    <dbReference type="NCBI Taxonomy" id="33899"/>
    <lineage>
        <taxon>Bacteria</taxon>
        <taxon>Bacillati</taxon>
        <taxon>Actinomycetota</taxon>
        <taxon>Actinomycetes</taxon>
        <taxon>Kitasatosporales</taxon>
        <taxon>Streptomycetaceae</taxon>
        <taxon>Streptomyces</taxon>
    </lineage>
</organism>
<dbReference type="SMART" id="SM00857">
    <property type="entry name" value="Resolvase"/>
    <property type="match status" value="1"/>
</dbReference>
<reference evidence="4 5" key="1">
    <citation type="submission" date="2024-12" db="EMBL/GenBank/DDBJ databases">
        <title>Forecasting of Potato common scab and diversities of Pathogenic streptomyces spp. in china.</title>
        <authorList>
            <person name="Handique U."/>
            <person name="Wu J."/>
        </authorList>
    </citation>
    <scope>NUCLEOTIDE SEQUENCE [LARGE SCALE GENOMIC DNA]</scope>
    <source>
        <strain evidence="4 5">ZRIMU1585</strain>
    </source>
</reference>
<dbReference type="InterPro" id="IPR050639">
    <property type="entry name" value="SSR_resolvase"/>
</dbReference>
<dbReference type="Proteomes" id="UP001631993">
    <property type="component" value="Unassembled WGS sequence"/>
</dbReference>
<keyword evidence="5" id="KW-1185">Reference proteome</keyword>
<dbReference type="PANTHER" id="PTHR30461:SF2">
    <property type="entry name" value="SERINE RECOMBINASE PINE-RELATED"/>
    <property type="match status" value="1"/>
</dbReference>
<dbReference type="PANTHER" id="PTHR30461">
    <property type="entry name" value="DNA-INVERTASE FROM LAMBDOID PROPHAGE"/>
    <property type="match status" value="1"/>
</dbReference>
<evidence type="ECO:0000256" key="2">
    <source>
        <dbReference type="ARBA" id="ARBA00023172"/>
    </source>
</evidence>
<proteinExistence type="predicted"/>
<dbReference type="CDD" id="cd00338">
    <property type="entry name" value="Ser_Recombinase"/>
    <property type="match status" value="1"/>
</dbReference>
<name>A0ABW9J0M8_STRGJ</name>
<dbReference type="InterPro" id="IPR036162">
    <property type="entry name" value="Resolvase-like_N_sf"/>
</dbReference>
<dbReference type="RefSeq" id="WP_369277613.1">
    <property type="nucleotide sequence ID" value="NZ_JBJVMW010000013.1"/>
</dbReference>
<dbReference type="Gene3D" id="3.90.1750.20">
    <property type="entry name" value="Putative Large Serine Recombinase, Chain B, Domain 2"/>
    <property type="match status" value="1"/>
</dbReference>
<keyword evidence="1" id="KW-0238">DNA-binding</keyword>
<evidence type="ECO:0000259" key="3">
    <source>
        <dbReference type="PROSITE" id="PS51736"/>
    </source>
</evidence>
<dbReference type="SUPFAM" id="SSF53041">
    <property type="entry name" value="Resolvase-like"/>
    <property type="match status" value="1"/>
</dbReference>
<evidence type="ECO:0000313" key="5">
    <source>
        <dbReference type="Proteomes" id="UP001631993"/>
    </source>
</evidence>
<dbReference type="Pfam" id="PF00239">
    <property type="entry name" value="Resolvase"/>
    <property type="match status" value="1"/>
</dbReference>
<evidence type="ECO:0000313" key="4">
    <source>
        <dbReference type="EMBL" id="MFM9652903.1"/>
    </source>
</evidence>
<dbReference type="Gene3D" id="3.40.50.1390">
    <property type="entry name" value="Resolvase, N-terminal catalytic domain"/>
    <property type="match status" value="1"/>
</dbReference>
<dbReference type="PROSITE" id="PS51736">
    <property type="entry name" value="RECOMBINASES_3"/>
    <property type="match status" value="1"/>
</dbReference>
<sequence>MLETEKPLRGTDLNMIERPYDGCGKCLLGVRRLSRMKLATSSPERQREGIRTAAGAVGGHIIGWADDWEVSGATDPMTRLQLGPWLRDERGPYDGLVAAAVDRLGRNVVDCLNTGYKMRDEGKLLVTYGHEGPWDLDDQVDENRFTMEAWGAQMELRAIQRRNRSATEKMRAAGRPKGKPSYGFQYVRTMVGGKVDHVILHPHASTVIRAVARRILSDPERVTPSSEAARLSRAGELSPADHLAVMYGKPAEGRPWQPTSLTNILLSEATLGTSCTRASPSLARMETLYVFLRACGTARHMRP</sequence>
<protein>
    <submittedName>
        <fullName evidence="4">Recombinase family protein</fullName>
    </submittedName>
</protein>
<dbReference type="InterPro" id="IPR038109">
    <property type="entry name" value="DNA_bind_recomb_sf"/>
</dbReference>
<keyword evidence="2" id="KW-0233">DNA recombination</keyword>